<keyword evidence="1" id="KW-0732">Signal</keyword>
<feature type="chain" id="PRO_5004327904" evidence="1">
    <location>
        <begin position="20"/>
        <end position="319"/>
    </location>
</feature>
<proteinExistence type="evidence at transcript level"/>
<dbReference type="AlphaFoldDB" id="Q9GV70"/>
<dbReference type="InterPro" id="IPR001507">
    <property type="entry name" value="ZP_dom"/>
</dbReference>
<dbReference type="PROSITE" id="PS51034">
    <property type="entry name" value="ZP_2"/>
    <property type="match status" value="1"/>
</dbReference>
<organism evidence="3">
    <name type="scientific">Tegula pfeifferi</name>
    <name type="common">Pfeiffer's top shell</name>
    <dbReference type="NCBI Taxonomy" id="81901"/>
    <lineage>
        <taxon>Eukaryota</taxon>
        <taxon>Metazoa</taxon>
        <taxon>Spiralia</taxon>
        <taxon>Lophotrochozoa</taxon>
        <taxon>Mollusca</taxon>
        <taxon>Gastropoda</taxon>
        <taxon>Vetigastropoda</taxon>
        <taxon>Trochida</taxon>
        <taxon>Trochoidea</taxon>
        <taxon>Tegulidae</taxon>
        <taxon>Omphalius</taxon>
    </lineage>
</organism>
<feature type="domain" description="ZP" evidence="2">
    <location>
        <begin position="32"/>
        <end position="280"/>
    </location>
</feature>
<protein>
    <submittedName>
        <fullName evidence="3">Vitelline coat protein 41</fullName>
    </submittedName>
</protein>
<reference evidence="3" key="1">
    <citation type="journal article" date="1974" name="Biochim. Biophys. Acta">
        <title>Studies on the egg-membrane lysin of Tegula pfeifferi. The reaction mechanism of the egg-membrane lysin.</title>
        <authorList>
            <person name="Haino-Fukushima K."/>
            <person name="Kasai H."/>
            <person name="Isobe T."/>
            <person name="Kimura M."/>
            <person name="Okuyama T."/>
        </authorList>
    </citation>
    <scope>NUCLEOTIDE SEQUENCE</scope>
</reference>
<dbReference type="EMBL" id="AB024943">
    <property type="protein sequence ID" value="BAB15843.1"/>
    <property type="molecule type" value="mRNA"/>
</dbReference>
<evidence type="ECO:0000259" key="2">
    <source>
        <dbReference type="PROSITE" id="PS51034"/>
    </source>
</evidence>
<dbReference type="Pfam" id="PF25272">
    <property type="entry name" value="VERL_C"/>
    <property type="match status" value="1"/>
</dbReference>
<feature type="signal peptide" evidence="1">
    <location>
        <begin position="1"/>
        <end position="19"/>
    </location>
</feature>
<gene>
    <name evidence="3" type="primary">VCP41</name>
</gene>
<accession>Q9GV70</accession>
<evidence type="ECO:0000313" key="3">
    <source>
        <dbReference type="EMBL" id="BAB15843.1"/>
    </source>
</evidence>
<dbReference type="InterPro" id="IPR057371">
    <property type="entry name" value="VERL_C"/>
</dbReference>
<reference evidence="3" key="2">
    <citation type="submission" date="1999-03" db="EMBL/GenBank/DDBJ databases">
        <title>cDNA cloning and sequence analysis of the Tegula pfeifferi vitelline coat glycoprotein vcp41.</title>
        <authorList>
            <person name="Fan X."/>
            <person name="Haino-Fukushima K."/>
        </authorList>
    </citation>
    <scope>NUCLEOTIDE SEQUENCE</scope>
</reference>
<name>Q9GV70_TEGPF</name>
<evidence type="ECO:0000256" key="1">
    <source>
        <dbReference type="SAM" id="SignalP"/>
    </source>
</evidence>
<sequence>MASLSTVVYFIASVAMTVARIPDKYILKVTPFCGSDVSSDARIEIVTDLVIEAQASCAGGVDVNFTSTDKVNFMLLVSYPGQGSQPCVFMKQRNALIFYLNVSVAYGEEPGLVRMDEEEYTVTCTFSPHGTDGSPEQSIIEGLIAPPELLTNVGPDSPSTFSLELVDVLGGNLANENVHLGRTVQLRGHTAGEGGESVYAQLQCIAMDGSQQYAILRGGCGDGIVFPKDVGFTSNGTTTLSPYFEAFGINFTPVIQFKCTFVTCTTDCNGSSCESEARKRRDVSDAMQPMGSESKLVRSSIVKFYGAQPLEAQSGFNMK</sequence>